<comment type="subcellular location">
    <subcellularLocation>
        <location evidence="1 7">Cell membrane</location>
        <topology evidence="1 7">Multi-pass membrane protein</topology>
    </subcellularLocation>
</comment>
<protein>
    <submittedName>
        <fullName evidence="9">ABC transporter permease</fullName>
    </submittedName>
</protein>
<organism evidence="9 10">
    <name type="scientific">Labrys miyagiensis</name>
    <dbReference type="NCBI Taxonomy" id="346912"/>
    <lineage>
        <taxon>Bacteria</taxon>
        <taxon>Pseudomonadati</taxon>
        <taxon>Pseudomonadota</taxon>
        <taxon>Alphaproteobacteria</taxon>
        <taxon>Hyphomicrobiales</taxon>
        <taxon>Xanthobacteraceae</taxon>
        <taxon>Labrys</taxon>
    </lineage>
</organism>
<dbReference type="SUPFAM" id="SSF161098">
    <property type="entry name" value="MetI-like"/>
    <property type="match status" value="1"/>
</dbReference>
<feature type="transmembrane region" description="Helical" evidence="7">
    <location>
        <begin position="19"/>
        <end position="39"/>
    </location>
</feature>
<feature type="transmembrane region" description="Helical" evidence="7">
    <location>
        <begin position="84"/>
        <end position="103"/>
    </location>
</feature>
<evidence type="ECO:0000256" key="1">
    <source>
        <dbReference type="ARBA" id="ARBA00004651"/>
    </source>
</evidence>
<evidence type="ECO:0000256" key="6">
    <source>
        <dbReference type="ARBA" id="ARBA00023136"/>
    </source>
</evidence>
<keyword evidence="6 7" id="KW-0472">Membrane</keyword>
<dbReference type="RefSeq" id="WP_284310723.1">
    <property type="nucleotide sequence ID" value="NZ_BSPC01000007.1"/>
</dbReference>
<dbReference type="PANTHER" id="PTHR30151">
    <property type="entry name" value="ALKANE SULFONATE ABC TRANSPORTER-RELATED, MEMBRANE SUBUNIT"/>
    <property type="match status" value="1"/>
</dbReference>
<evidence type="ECO:0000313" key="9">
    <source>
        <dbReference type="EMBL" id="GLS17889.1"/>
    </source>
</evidence>
<dbReference type="Gene3D" id="1.10.3720.10">
    <property type="entry name" value="MetI-like"/>
    <property type="match status" value="1"/>
</dbReference>
<feature type="transmembrane region" description="Helical" evidence="7">
    <location>
        <begin position="238"/>
        <end position="258"/>
    </location>
</feature>
<dbReference type="EMBL" id="BSPC01000007">
    <property type="protein sequence ID" value="GLS17889.1"/>
    <property type="molecule type" value="Genomic_DNA"/>
</dbReference>
<proteinExistence type="inferred from homology"/>
<evidence type="ECO:0000313" key="10">
    <source>
        <dbReference type="Proteomes" id="UP001156882"/>
    </source>
</evidence>
<keyword evidence="5 7" id="KW-1133">Transmembrane helix</keyword>
<evidence type="ECO:0000256" key="4">
    <source>
        <dbReference type="ARBA" id="ARBA00022692"/>
    </source>
</evidence>
<gene>
    <name evidence="9" type="primary">ssuC_1</name>
    <name evidence="9" type="ORF">GCM10007874_09050</name>
</gene>
<sequence length="279" mass="30041">MTDAPVSTGFRAAARRRRLLVLLGQLVILVGFIGTWQIASDTGVVDPLFFGSPTGVVTRLADWFVNGTAYGSFWFQIFVTLEEAAIGFVVGVASGVFMGILLGQVDYLSDVMNPYIKFLNAIPRIVLGSIFVMWLGLGLAAKAILAAVLVFFVVFFNAYQGVRSVDPNLVANIRILGGSRADVIRQVIIPSAMTWIVASLHVALGFSIIGAIVGEILGAQHGLGLVIKTAQNTFDSDGVFGCMFVIGMIVLGVEMLMARIEKRLLAWRKPTSAENIQDV</sequence>
<accession>A0ABQ6CCI1</accession>
<feature type="transmembrane region" description="Helical" evidence="7">
    <location>
        <begin position="143"/>
        <end position="159"/>
    </location>
</feature>
<evidence type="ECO:0000256" key="5">
    <source>
        <dbReference type="ARBA" id="ARBA00022989"/>
    </source>
</evidence>
<evidence type="ECO:0000256" key="2">
    <source>
        <dbReference type="ARBA" id="ARBA00022448"/>
    </source>
</evidence>
<keyword evidence="3" id="KW-1003">Cell membrane</keyword>
<evidence type="ECO:0000259" key="8">
    <source>
        <dbReference type="PROSITE" id="PS50928"/>
    </source>
</evidence>
<evidence type="ECO:0000256" key="7">
    <source>
        <dbReference type="RuleBase" id="RU363032"/>
    </source>
</evidence>
<dbReference type="PANTHER" id="PTHR30151:SF20">
    <property type="entry name" value="ABC TRANSPORTER PERMEASE PROTEIN HI_0355-RELATED"/>
    <property type="match status" value="1"/>
</dbReference>
<evidence type="ECO:0000256" key="3">
    <source>
        <dbReference type="ARBA" id="ARBA00022475"/>
    </source>
</evidence>
<dbReference type="Pfam" id="PF00528">
    <property type="entry name" value="BPD_transp_1"/>
    <property type="match status" value="1"/>
</dbReference>
<reference evidence="10" key="1">
    <citation type="journal article" date="2019" name="Int. J. Syst. Evol. Microbiol.">
        <title>The Global Catalogue of Microorganisms (GCM) 10K type strain sequencing project: providing services to taxonomists for standard genome sequencing and annotation.</title>
        <authorList>
            <consortium name="The Broad Institute Genomics Platform"/>
            <consortium name="The Broad Institute Genome Sequencing Center for Infectious Disease"/>
            <person name="Wu L."/>
            <person name="Ma J."/>
        </authorList>
    </citation>
    <scope>NUCLEOTIDE SEQUENCE [LARGE SCALE GENOMIC DNA]</scope>
    <source>
        <strain evidence="10">NBRC 101365</strain>
    </source>
</reference>
<keyword evidence="10" id="KW-1185">Reference proteome</keyword>
<name>A0ABQ6CCI1_9HYPH</name>
<dbReference type="InterPro" id="IPR000515">
    <property type="entry name" value="MetI-like"/>
</dbReference>
<feature type="domain" description="ABC transmembrane type-1" evidence="8">
    <location>
        <begin position="77"/>
        <end position="261"/>
    </location>
</feature>
<dbReference type="InterPro" id="IPR035906">
    <property type="entry name" value="MetI-like_sf"/>
</dbReference>
<dbReference type="Proteomes" id="UP001156882">
    <property type="component" value="Unassembled WGS sequence"/>
</dbReference>
<keyword evidence="2 7" id="KW-0813">Transport</keyword>
<comment type="caution">
    <text evidence="9">The sequence shown here is derived from an EMBL/GenBank/DDBJ whole genome shotgun (WGS) entry which is preliminary data.</text>
</comment>
<keyword evidence="4 7" id="KW-0812">Transmembrane</keyword>
<feature type="transmembrane region" description="Helical" evidence="7">
    <location>
        <begin position="195"/>
        <end position="218"/>
    </location>
</feature>
<dbReference type="PROSITE" id="PS50928">
    <property type="entry name" value="ABC_TM1"/>
    <property type="match status" value="1"/>
</dbReference>
<comment type="similarity">
    <text evidence="7">Belongs to the binding-protein-dependent transport system permease family.</text>
</comment>
<dbReference type="CDD" id="cd06261">
    <property type="entry name" value="TM_PBP2"/>
    <property type="match status" value="1"/>
</dbReference>